<protein>
    <submittedName>
        <fullName evidence="2">Uncharacterized protein</fullName>
    </submittedName>
</protein>
<feature type="compositionally biased region" description="Pro residues" evidence="1">
    <location>
        <begin position="11"/>
        <end position="23"/>
    </location>
</feature>
<dbReference type="EnsemblPlants" id="OMERI11G11740.2">
    <property type="protein sequence ID" value="OMERI11G11740.2"/>
    <property type="gene ID" value="OMERI11G11740"/>
</dbReference>
<dbReference type="Gramene" id="OMERI11G11740.2">
    <property type="protein sequence ID" value="OMERI11G11740.2"/>
    <property type="gene ID" value="OMERI11G11740"/>
</dbReference>
<keyword evidence="3" id="KW-1185">Reference proteome</keyword>
<dbReference type="HOGENOM" id="CLU_2907941_0_0_1"/>
<organism evidence="2">
    <name type="scientific">Oryza meridionalis</name>
    <dbReference type="NCBI Taxonomy" id="40149"/>
    <lineage>
        <taxon>Eukaryota</taxon>
        <taxon>Viridiplantae</taxon>
        <taxon>Streptophyta</taxon>
        <taxon>Embryophyta</taxon>
        <taxon>Tracheophyta</taxon>
        <taxon>Spermatophyta</taxon>
        <taxon>Magnoliopsida</taxon>
        <taxon>Liliopsida</taxon>
        <taxon>Poales</taxon>
        <taxon>Poaceae</taxon>
        <taxon>BOP clade</taxon>
        <taxon>Oryzoideae</taxon>
        <taxon>Oryzeae</taxon>
        <taxon>Oryzinae</taxon>
        <taxon>Oryza</taxon>
    </lineage>
</organism>
<dbReference type="AlphaFoldDB" id="A0A0E0F5X3"/>
<feature type="region of interest" description="Disordered" evidence="1">
    <location>
        <begin position="1"/>
        <end position="27"/>
    </location>
</feature>
<accession>A0A0E0F5X3</accession>
<evidence type="ECO:0000313" key="2">
    <source>
        <dbReference type="EnsemblPlants" id="OMERI11G11740.2"/>
    </source>
</evidence>
<reference evidence="2" key="2">
    <citation type="submission" date="2018-05" db="EMBL/GenBank/DDBJ databases">
        <title>OmerRS3 (Oryza meridionalis Reference Sequence Version 3).</title>
        <authorList>
            <person name="Zhang J."/>
            <person name="Kudrna D."/>
            <person name="Lee S."/>
            <person name="Talag J."/>
            <person name="Welchert J."/>
            <person name="Wing R.A."/>
        </authorList>
    </citation>
    <scope>NUCLEOTIDE SEQUENCE [LARGE SCALE GENOMIC DNA]</scope>
    <source>
        <strain evidence="2">cv. OR44</strain>
    </source>
</reference>
<sequence length="62" mass="7093">MRERVWEKGIPNPPHAPNSPNYPPSSSSVRTVVRLAFGFFEHLEQRTSGHQPQSEARIDPRI</sequence>
<name>A0A0E0F5X3_9ORYZ</name>
<reference evidence="2" key="1">
    <citation type="submission" date="2015-04" db="UniProtKB">
        <authorList>
            <consortium name="EnsemblPlants"/>
        </authorList>
    </citation>
    <scope>IDENTIFICATION</scope>
</reference>
<evidence type="ECO:0000313" key="3">
    <source>
        <dbReference type="Proteomes" id="UP000008021"/>
    </source>
</evidence>
<proteinExistence type="predicted"/>
<dbReference type="Proteomes" id="UP000008021">
    <property type="component" value="Chromosome 11"/>
</dbReference>
<evidence type="ECO:0000256" key="1">
    <source>
        <dbReference type="SAM" id="MobiDB-lite"/>
    </source>
</evidence>